<dbReference type="Proteomes" id="UP000238479">
    <property type="component" value="Chromosome 7"/>
</dbReference>
<comment type="caution">
    <text evidence="2">The sequence shown here is derived from an EMBL/GenBank/DDBJ whole genome shotgun (WGS) entry which is preliminary data.</text>
</comment>
<dbReference type="AlphaFoldDB" id="A0A2P6P4A6"/>
<dbReference type="EMBL" id="PDCK01000045">
    <property type="protein sequence ID" value="PRQ16746.1"/>
    <property type="molecule type" value="Genomic_DNA"/>
</dbReference>
<protein>
    <submittedName>
        <fullName evidence="2">Uncharacterized protein</fullName>
    </submittedName>
</protein>
<evidence type="ECO:0000313" key="2">
    <source>
        <dbReference type="EMBL" id="PRQ16746.1"/>
    </source>
</evidence>
<dbReference type="PANTHER" id="PTHR33641:SF15">
    <property type="entry name" value="AVR9_CF-9 RAPIDLY ELICITED PROTEIN"/>
    <property type="match status" value="1"/>
</dbReference>
<organism evidence="2 3">
    <name type="scientific">Rosa chinensis</name>
    <name type="common">China rose</name>
    <dbReference type="NCBI Taxonomy" id="74649"/>
    <lineage>
        <taxon>Eukaryota</taxon>
        <taxon>Viridiplantae</taxon>
        <taxon>Streptophyta</taxon>
        <taxon>Embryophyta</taxon>
        <taxon>Tracheophyta</taxon>
        <taxon>Spermatophyta</taxon>
        <taxon>Magnoliopsida</taxon>
        <taxon>eudicotyledons</taxon>
        <taxon>Gunneridae</taxon>
        <taxon>Pentapetalae</taxon>
        <taxon>rosids</taxon>
        <taxon>fabids</taxon>
        <taxon>Rosales</taxon>
        <taxon>Rosaceae</taxon>
        <taxon>Rosoideae</taxon>
        <taxon>Rosoideae incertae sedis</taxon>
        <taxon>Rosa</taxon>
    </lineage>
</organism>
<gene>
    <name evidence="2" type="ORF">RchiOBHm_Chr7g0187591</name>
</gene>
<proteinExistence type="predicted"/>
<evidence type="ECO:0000256" key="1">
    <source>
        <dbReference type="SAM" id="MobiDB-lite"/>
    </source>
</evidence>
<dbReference type="PANTHER" id="PTHR33641">
    <property type="entry name" value="OS06G0133500 PROTEIN"/>
    <property type="match status" value="1"/>
</dbReference>
<evidence type="ECO:0000313" key="3">
    <source>
        <dbReference type="Proteomes" id="UP000238479"/>
    </source>
</evidence>
<feature type="compositionally biased region" description="Basic and acidic residues" evidence="1">
    <location>
        <begin position="160"/>
        <end position="174"/>
    </location>
</feature>
<sequence>MECTYILGLLLVWKGPIELEFSRLYAVSPEHPSYFFSSQSNSNKEHLSPSRSFLSHHYIFNPSSPILSQIKSKHLNPNTNYLSISLFSLSEFLKSKNWVFVFWCSKRFKQAINQSIMNSMFSSFDALCAEFLGQTVKASFPVSQQQKSTTSVLSNLNKKQESLPEAGQVKKQEQQKTAPPPPRRFAVELDGLHCFETLV</sequence>
<name>A0A2P6P4A6_ROSCH</name>
<reference evidence="2 3" key="1">
    <citation type="journal article" date="2018" name="Nat. Genet.">
        <title>The Rosa genome provides new insights in the design of modern roses.</title>
        <authorList>
            <person name="Bendahmane M."/>
        </authorList>
    </citation>
    <scope>NUCLEOTIDE SEQUENCE [LARGE SCALE GENOMIC DNA]</scope>
    <source>
        <strain evidence="3">cv. Old Blush</strain>
    </source>
</reference>
<keyword evidence="3" id="KW-1185">Reference proteome</keyword>
<feature type="region of interest" description="Disordered" evidence="1">
    <location>
        <begin position="160"/>
        <end position="183"/>
    </location>
</feature>
<accession>A0A2P6P4A6</accession>
<dbReference type="Gramene" id="PRQ16746">
    <property type="protein sequence ID" value="PRQ16746"/>
    <property type="gene ID" value="RchiOBHm_Chr7g0187591"/>
</dbReference>